<name>A0A0B7ACD5_9EUPU</name>
<sequence>LTTCLVSQYYYYLFPRLRAPATHGELTLSDFASSYLFCIEVSGHARSSKCHQGGRMSFPDRDNYFILSASTQQPLAISIIIGHYKLRSMCLGV</sequence>
<evidence type="ECO:0000313" key="1">
    <source>
        <dbReference type="EMBL" id="CEK78684.1"/>
    </source>
</evidence>
<proteinExistence type="predicted"/>
<dbReference type="EMBL" id="HACG01031819">
    <property type="protein sequence ID" value="CEK78684.1"/>
    <property type="molecule type" value="Transcribed_RNA"/>
</dbReference>
<accession>A0A0B7ACD5</accession>
<reference evidence="1" key="1">
    <citation type="submission" date="2014-12" db="EMBL/GenBank/DDBJ databases">
        <title>Insight into the proteome of Arion vulgaris.</title>
        <authorList>
            <person name="Aradska J."/>
            <person name="Bulat T."/>
            <person name="Smidak R."/>
            <person name="Sarate P."/>
            <person name="Gangsoo J."/>
            <person name="Sialana F."/>
            <person name="Bilban M."/>
            <person name="Lubec G."/>
        </authorList>
    </citation>
    <scope>NUCLEOTIDE SEQUENCE</scope>
    <source>
        <tissue evidence="1">Skin</tissue>
    </source>
</reference>
<gene>
    <name evidence="1" type="primary">ORF111405</name>
</gene>
<feature type="non-terminal residue" evidence="1">
    <location>
        <position position="1"/>
    </location>
</feature>
<dbReference type="AlphaFoldDB" id="A0A0B7ACD5"/>
<organism evidence="1">
    <name type="scientific">Arion vulgaris</name>
    <dbReference type="NCBI Taxonomy" id="1028688"/>
    <lineage>
        <taxon>Eukaryota</taxon>
        <taxon>Metazoa</taxon>
        <taxon>Spiralia</taxon>
        <taxon>Lophotrochozoa</taxon>
        <taxon>Mollusca</taxon>
        <taxon>Gastropoda</taxon>
        <taxon>Heterobranchia</taxon>
        <taxon>Euthyneura</taxon>
        <taxon>Panpulmonata</taxon>
        <taxon>Eupulmonata</taxon>
        <taxon>Stylommatophora</taxon>
        <taxon>Helicina</taxon>
        <taxon>Arionoidea</taxon>
        <taxon>Arionidae</taxon>
        <taxon>Arion</taxon>
    </lineage>
</organism>
<protein>
    <submittedName>
        <fullName evidence="1">Uncharacterized protein</fullName>
    </submittedName>
</protein>